<keyword evidence="4" id="KW-1133">Transmembrane helix</keyword>
<feature type="transmembrane region" description="Helical" evidence="4">
    <location>
        <begin position="21"/>
        <end position="41"/>
    </location>
</feature>
<evidence type="ECO:0000256" key="1">
    <source>
        <dbReference type="ARBA" id="ARBA00023224"/>
    </source>
</evidence>
<dbReference type="Gene3D" id="1.10.287.950">
    <property type="entry name" value="Methyl-accepting chemotaxis protein"/>
    <property type="match status" value="1"/>
</dbReference>
<dbReference type="SUPFAM" id="SSF58104">
    <property type="entry name" value="Methyl-accepting chemotaxis protein (MCP) signaling domain"/>
    <property type="match status" value="1"/>
</dbReference>
<dbReference type="Pfam" id="PF00015">
    <property type="entry name" value="MCPsignal"/>
    <property type="match status" value="1"/>
</dbReference>
<dbReference type="RefSeq" id="WP_072705463.1">
    <property type="nucleotide sequence ID" value="NZ_FRDH01000015.1"/>
</dbReference>
<evidence type="ECO:0000313" key="8">
    <source>
        <dbReference type="Proteomes" id="UP000184097"/>
    </source>
</evidence>
<protein>
    <submittedName>
        <fullName evidence="7">Methyl-accepting chemotaxis protein</fullName>
    </submittedName>
</protein>
<dbReference type="PROSITE" id="PS50111">
    <property type="entry name" value="CHEMOTAXIS_TRANSDUC_2"/>
    <property type="match status" value="1"/>
</dbReference>
<keyword evidence="4" id="KW-0472">Membrane</keyword>
<evidence type="ECO:0000259" key="6">
    <source>
        <dbReference type="PROSITE" id="PS50885"/>
    </source>
</evidence>
<organism evidence="7 8">
    <name type="scientific">Butyrivibrio hungatei DSM 14810</name>
    <dbReference type="NCBI Taxonomy" id="1121132"/>
    <lineage>
        <taxon>Bacteria</taxon>
        <taxon>Bacillati</taxon>
        <taxon>Bacillota</taxon>
        <taxon>Clostridia</taxon>
        <taxon>Lachnospirales</taxon>
        <taxon>Lachnospiraceae</taxon>
        <taxon>Butyrivibrio</taxon>
    </lineage>
</organism>
<evidence type="ECO:0000313" key="7">
    <source>
        <dbReference type="EMBL" id="SHN65138.1"/>
    </source>
</evidence>
<feature type="domain" description="Methyl-accepting transducer" evidence="5">
    <location>
        <begin position="285"/>
        <end position="550"/>
    </location>
</feature>
<dbReference type="EMBL" id="FRDH01000015">
    <property type="protein sequence ID" value="SHN65138.1"/>
    <property type="molecule type" value="Genomic_DNA"/>
</dbReference>
<sequence length="587" mass="63216">MKENVGVNVKKKDSIVFQLSALNLLILVAFIVVMVMVMSAMQTSTTSSITMFGSMMNLTTHEANLKSDVMSLYDQATSYVAADADETKAALLPQINIAKETISADIKTLNDDFAGYNDEEATAQLKEISEQYSRLSALIDNAITRCDAGDQTAAYSILFDKAEIQKIAIFHSTKALDAAITKSANATTDQMNSLMVSGVVVAVIGMAIILVLIVLNFLISYINIVKKIKSISSEVNTMITNIEKGNGDLTARIKTKTKSELLFITTGINHFIETLQGIMRDVKNGSVVLTSSSEEVISQLQIADDSVTNTSAALEELSANMETVSGTVSSINTKVEDVKAASQEITEQAQAGTETAISIKQEANELKERVTQKKLQASDQVSQLSTVLTQSVQDSEKVSQINELTNVILDIAKRTNLLALNASIEAARAGEAGKGFSVVATEISALAENSRSTASNIQDISNEVTEAVNRLAENAQAALDYINGTVLGDYDDFVQTGEKYEHTADIMNNMLAAFDNKAESLNSTMQEMVESVRMITDSIKESSIAISSSAENSSEIVGGIKKISDAINKNNEITEQLSDTTQKFTSL</sequence>
<keyword evidence="4" id="KW-0812">Transmembrane</keyword>
<evidence type="ECO:0000256" key="4">
    <source>
        <dbReference type="SAM" id="Phobius"/>
    </source>
</evidence>
<accession>A0A1M7T360</accession>
<dbReference type="PANTHER" id="PTHR32089">
    <property type="entry name" value="METHYL-ACCEPTING CHEMOTAXIS PROTEIN MCPB"/>
    <property type="match status" value="1"/>
</dbReference>
<gene>
    <name evidence="7" type="ORF">SAMN02745247_02898</name>
</gene>
<dbReference type="Proteomes" id="UP000184097">
    <property type="component" value="Unassembled WGS sequence"/>
</dbReference>
<proteinExistence type="inferred from homology"/>
<evidence type="ECO:0000256" key="2">
    <source>
        <dbReference type="ARBA" id="ARBA00029447"/>
    </source>
</evidence>
<dbReference type="GO" id="GO:0007165">
    <property type="term" value="P:signal transduction"/>
    <property type="evidence" value="ECO:0007669"/>
    <property type="project" value="UniProtKB-KW"/>
</dbReference>
<feature type="transmembrane region" description="Helical" evidence="4">
    <location>
        <begin position="194"/>
        <end position="219"/>
    </location>
</feature>
<feature type="domain" description="HAMP" evidence="6">
    <location>
        <begin position="222"/>
        <end position="280"/>
    </location>
</feature>
<keyword evidence="1 3" id="KW-0807">Transducer</keyword>
<dbReference type="GO" id="GO:0016020">
    <property type="term" value="C:membrane"/>
    <property type="evidence" value="ECO:0007669"/>
    <property type="project" value="InterPro"/>
</dbReference>
<name>A0A1M7T360_9FIRM</name>
<reference evidence="7 8" key="1">
    <citation type="submission" date="2016-12" db="EMBL/GenBank/DDBJ databases">
        <authorList>
            <person name="Song W.-J."/>
            <person name="Kurnit D.M."/>
        </authorList>
    </citation>
    <scope>NUCLEOTIDE SEQUENCE [LARGE SCALE GENOMIC DNA]</scope>
    <source>
        <strain evidence="7 8">DSM 14810</strain>
    </source>
</reference>
<evidence type="ECO:0000256" key="3">
    <source>
        <dbReference type="PROSITE-ProRule" id="PRU00284"/>
    </source>
</evidence>
<dbReference type="InterPro" id="IPR003660">
    <property type="entry name" value="HAMP_dom"/>
</dbReference>
<dbReference type="PROSITE" id="PS50885">
    <property type="entry name" value="HAMP"/>
    <property type="match status" value="1"/>
</dbReference>
<dbReference type="InterPro" id="IPR004089">
    <property type="entry name" value="MCPsignal_dom"/>
</dbReference>
<dbReference type="SMART" id="SM00283">
    <property type="entry name" value="MA"/>
    <property type="match status" value="1"/>
</dbReference>
<evidence type="ECO:0000259" key="5">
    <source>
        <dbReference type="PROSITE" id="PS50111"/>
    </source>
</evidence>
<dbReference type="PANTHER" id="PTHR32089:SF112">
    <property type="entry name" value="LYSOZYME-LIKE PROTEIN-RELATED"/>
    <property type="match status" value="1"/>
</dbReference>
<comment type="similarity">
    <text evidence="2">Belongs to the methyl-accepting chemotaxis (MCP) protein family.</text>
</comment>
<dbReference type="AlphaFoldDB" id="A0A1M7T360"/>